<comment type="caution">
    <text evidence="2">The sequence shown here is derived from an EMBL/GenBank/DDBJ whole genome shotgun (WGS) entry which is preliminary data.</text>
</comment>
<feature type="non-terminal residue" evidence="2">
    <location>
        <position position="1"/>
    </location>
</feature>
<evidence type="ECO:0000313" key="2">
    <source>
        <dbReference type="EMBL" id="GFB12135.1"/>
    </source>
</evidence>
<name>A0A699KZB9_TANCI</name>
<proteinExistence type="predicted"/>
<reference evidence="2" key="1">
    <citation type="journal article" date="2019" name="Sci. Rep.">
        <title>Draft genome of Tanacetum cinerariifolium, the natural source of mosquito coil.</title>
        <authorList>
            <person name="Yamashiro T."/>
            <person name="Shiraishi A."/>
            <person name="Satake H."/>
            <person name="Nakayama K."/>
        </authorList>
    </citation>
    <scope>NUCLEOTIDE SEQUENCE</scope>
</reference>
<gene>
    <name evidence="2" type="ORF">Tci_684106</name>
</gene>
<evidence type="ECO:0000256" key="1">
    <source>
        <dbReference type="SAM" id="MobiDB-lite"/>
    </source>
</evidence>
<dbReference type="EMBL" id="BKCJ010556644">
    <property type="protein sequence ID" value="GFB12135.1"/>
    <property type="molecule type" value="Genomic_DNA"/>
</dbReference>
<organism evidence="2">
    <name type="scientific">Tanacetum cinerariifolium</name>
    <name type="common">Dalmatian daisy</name>
    <name type="synonym">Chrysanthemum cinerariifolium</name>
    <dbReference type="NCBI Taxonomy" id="118510"/>
    <lineage>
        <taxon>Eukaryota</taxon>
        <taxon>Viridiplantae</taxon>
        <taxon>Streptophyta</taxon>
        <taxon>Embryophyta</taxon>
        <taxon>Tracheophyta</taxon>
        <taxon>Spermatophyta</taxon>
        <taxon>Magnoliopsida</taxon>
        <taxon>eudicotyledons</taxon>
        <taxon>Gunneridae</taxon>
        <taxon>Pentapetalae</taxon>
        <taxon>asterids</taxon>
        <taxon>campanulids</taxon>
        <taxon>Asterales</taxon>
        <taxon>Asteraceae</taxon>
        <taxon>Asteroideae</taxon>
        <taxon>Anthemideae</taxon>
        <taxon>Anthemidinae</taxon>
        <taxon>Tanacetum</taxon>
    </lineage>
</organism>
<dbReference type="AlphaFoldDB" id="A0A699KZB9"/>
<sequence>VIAISIILVSLDSSEENVGTSTGRVILFGTIPTTIPYTTLSMTPPSTHIDTTPIPIVSSTIPPSTDYTPASPDYTPVSPDYSPVSDTESNPFEDPSSDHISPLPTTSLFLSSTDNSSDTDMPYTPPSPTHGTPFIETTLSTHRLPTASGKRVGLLPIHRLARRHTIDYSFSDHFALDDSSRDSSSSSSPEASSDPS</sequence>
<accession>A0A699KZB9</accession>
<feature type="compositionally biased region" description="Low complexity" evidence="1">
    <location>
        <begin position="101"/>
        <end position="113"/>
    </location>
</feature>
<feature type="compositionally biased region" description="Low complexity" evidence="1">
    <location>
        <begin position="182"/>
        <end position="196"/>
    </location>
</feature>
<feature type="non-terminal residue" evidence="2">
    <location>
        <position position="196"/>
    </location>
</feature>
<feature type="region of interest" description="Disordered" evidence="1">
    <location>
        <begin position="173"/>
        <end position="196"/>
    </location>
</feature>
<protein>
    <submittedName>
        <fullName evidence="2">Uncharacterized protein</fullName>
    </submittedName>
</protein>
<feature type="region of interest" description="Disordered" evidence="1">
    <location>
        <begin position="58"/>
        <end position="131"/>
    </location>
</feature>